<evidence type="ECO:0000256" key="1">
    <source>
        <dbReference type="SAM" id="MobiDB-lite"/>
    </source>
</evidence>
<name>B4HI19_DROSE</name>
<protein>
    <submittedName>
        <fullName evidence="2">GM23949</fullName>
    </submittedName>
</protein>
<keyword evidence="3" id="KW-1185">Reference proteome</keyword>
<feature type="compositionally biased region" description="Acidic residues" evidence="1">
    <location>
        <begin position="1"/>
        <end position="14"/>
    </location>
</feature>
<organism evidence="3">
    <name type="scientific">Drosophila sechellia</name>
    <name type="common">Fruit fly</name>
    <dbReference type="NCBI Taxonomy" id="7238"/>
    <lineage>
        <taxon>Eukaryota</taxon>
        <taxon>Metazoa</taxon>
        <taxon>Ecdysozoa</taxon>
        <taxon>Arthropoda</taxon>
        <taxon>Hexapoda</taxon>
        <taxon>Insecta</taxon>
        <taxon>Pterygota</taxon>
        <taxon>Neoptera</taxon>
        <taxon>Endopterygota</taxon>
        <taxon>Diptera</taxon>
        <taxon>Brachycera</taxon>
        <taxon>Muscomorpha</taxon>
        <taxon>Ephydroidea</taxon>
        <taxon>Drosophilidae</taxon>
        <taxon>Drosophila</taxon>
        <taxon>Sophophora</taxon>
    </lineage>
</organism>
<accession>B4HI19</accession>
<dbReference type="EMBL" id="CH480815">
    <property type="protein sequence ID" value="EDW42601.1"/>
    <property type="molecule type" value="Genomic_DNA"/>
</dbReference>
<dbReference type="Proteomes" id="UP000001292">
    <property type="component" value="Unassembled WGS sequence"/>
</dbReference>
<dbReference type="AlphaFoldDB" id="B4HI19"/>
<evidence type="ECO:0000313" key="3">
    <source>
        <dbReference type="Proteomes" id="UP000001292"/>
    </source>
</evidence>
<proteinExistence type="predicted"/>
<dbReference type="HOGENOM" id="CLU_2294558_0_0_1"/>
<feature type="region of interest" description="Disordered" evidence="1">
    <location>
        <begin position="1"/>
        <end position="22"/>
    </location>
</feature>
<reference evidence="2 3" key="1">
    <citation type="journal article" date="2007" name="Nature">
        <title>Evolution of genes and genomes on the Drosophila phylogeny.</title>
        <authorList>
            <consortium name="Drosophila 12 Genomes Consortium"/>
            <person name="Clark A.G."/>
            <person name="Eisen M.B."/>
            <person name="Smith D.R."/>
            <person name="Bergman C.M."/>
            <person name="Oliver B."/>
            <person name="Markow T.A."/>
            <person name="Kaufman T.C."/>
            <person name="Kellis M."/>
            <person name="Gelbart W."/>
            <person name="Iyer V.N."/>
            <person name="Pollard D.A."/>
            <person name="Sackton T.B."/>
            <person name="Larracuente A.M."/>
            <person name="Singh N.D."/>
            <person name="Abad J.P."/>
            <person name="Abt D.N."/>
            <person name="Adryan B."/>
            <person name="Aguade M."/>
            <person name="Akashi H."/>
            <person name="Anderson W.W."/>
            <person name="Aquadro C.F."/>
            <person name="Ardell D.H."/>
            <person name="Arguello R."/>
            <person name="Artieri C.G."/>
            <person name="Barbash D.A."/>
            <person name="Barker D."/>
            <person name="Barsanti P."/>
            <person name="Batterham P."/>
            <person name="Batzoglou S."/>
            <person name="Begun D."/>
            <person name="Bhutkar A."/>
            <person name="Blanco E."/>
            <person name="Bosak S.A."/>
            <person name="Bradley R.K."/>
            <person name="Brand A.D."/>
            <person name="Brent M.R."/>
            <person name="Brooks A.N."/>
            <person name="Brown R.H."/>
            <person name="Butlin R.K."/>
            <person name="Caggese C."/>
            <person name="Calvi B.R."/>
            <person name="Bernardo de Carvalho A."/>
            <person name="Caspi A."/>
            <person name="Castrezana S."/>
            <person name="Celniker S.E."/>
            <person name="Chang J.L."/>
            <person name="Chapple C."/>
            <person name="Chatterji S."/>
            <person name="Chinwalla A."/>
            <person name="Civetta A."/>
            <person name="Clifton S.W."/>
            <person name="Comeron J.M."/>
            <person name="Costello J.C."/>
            <person name="Coyne J.A."/>
            <person name="Daub J."/>
            <person name="David R.G."/>
            <person name="Delcher A.L."/>
            <person name="Delehaunty K."/>
            <person name="Do C.B."/>
            <person name="Ebling H."/>
            <person name="Edwards K."/>
            <person name="Eickbush T."/>
            <person name="Evans J.D."/>
            <person name="Filipski A."/>
            <person name="Findeiss S."/>
            <person name="Freyhult E."/>
            <person name="Fulton L."/>
            <person name="Fulton R."/>
            <person name="Garcia A.C."/>
            <person name="Gardiner A."/>
            <person name="Garfield D.A."/>
            <person name="Garvin B.E."/>
            <person name="Gibson G."/>
            <person name="Gilbert D."/>
            <person name="Gnerre S."/>
            <person name="Godfrey J."/>
            <person name="Good R."/>
            <person name="Gotea V."/>
            <person name="Gravely B."/>
            <person name="Greenberg A.J."/>
            <person name="Griffiths-Jones S."/>
            <person name="Gross S."/>
            <person name="Guigo R."/>
            <person name="Gustafson E.A."/>
            <person name="Haerty W."/>
            <person name="Hahn M.W."/>
            <person name="Halligan D.L."/>
            <person name="Halpern A.L."/>
            <person name="Halter G.M."/>
            <person name="Han M.V."/>
            <person name="Heger A."/>
            <person name="Hillier L."/>
            <person name="Hinrichs A.S."/>
            <person name="Holmes I."/>
            <person name="Hoskins R.A."/>
            <person name="Hubisz M.J."/>
            <person name="Hultmark D."/>
            <person name="Huntley M.A."/>
            <person name="Jaffe D.B."/>
            <person name="Jagadeeshan S."/>
            <person name="Jeck W.R."/>
            <person name="Johnson J."/>
            <person name="Jones C.D."/>
            <person name="Jordan W.C."/>
            <person name="Karpen G.H."/>
            <person name="Kataoka E."/>
            <person name="Keightley P.D."/>
            <person name="Kheradpour P."/>
            <person name="Kirkness E.F."/>
            <person name="Koerich L.B."/>
            <person name="Kristiansen K."/>
            <person name="Kudrna D."/>
            <person name="Kulathinal R.J."/>
            <person name="Kumar S."/>
            <person name="Kwok R."/>
            <person name="Lander E."/>
            <person name="Langley C.H."/>
            <person name="Lapoint R."/>
            <person name="Lazzaro B.P."/>
            <person name="Lee S.J."/>
            <person name="Levesque L."/>
            <person name="Li R."/>
            <person name="Lin C.F."/>
            <person name="Lin M.F."/>
            <person name="Lindblad-Toh K."/>
            <person name="Llopart A."/>
            <person name="Long M."/>
            <person name="Low L."/>
            <person name="Lozovsky E."/>
            <person name="Lu J."/>
            <person name="Luo M."/>
            <person name="Machado C.A."/>
            <person name="Makalowski W."/>
            <person name="Marzo M."/>
            <person name="Matsuda M."/>
            <person name="Matzkin L."/>
            <person name="McAllister B."/>
            <person name="McBride C.S."/>
            <person name="McKernan B."/>
            <person name="McKernan K."/>
            <person name="Mendez-Lago M."/>
            <person name="Minx P."/>
            <person name="Mollenhauer M.U."/>
            <person name="Montooth K."/>
            <person name="Mount S.M."/>
            <person name="Mu X."/>
            <person name="Myers E."/>
            <person name="Negre B."/>
            <person name="Newfeld S."/>
            <person name="Nielsen R."/>
            <person name="Noor M.A."/>
            <person name="O'Grady P."/>
            <person name="Pachter L."/>
            <person name="Papaceit M."/>
            <person name="Parisi M.J."/>
            <person name="Parisi M."/>
            <person name="Parts L."/>
            <person name="Pedersen J.S."/>
            <person name="Pesole G."/>
            <person name="Phillippy A.M."/>
            <person name="Ponting C.P."/>
            <person name="Pop M."/>
            <person name="Porcelli D."/>
            <person name="Powell J.R."/>
            <person name="Prohaska S."/>
            <person name="Pruitt K."/>
            <person name="Puig M."/>
            <person name="Quesneville H."/>
            <person name="Ram K.R."/>
            <person name="Rand D."/>
            <person name="Rasmussen M.D."/>
            <person name="Reed L.K."/>
            <person name="Reenan R."/>
            <person name="Reily A."/>
            <person name="Remington K.A."/>
            <person name="Rieger T.T."/>
            <person name="Ritchie M.G."/>
            <person name="Robin C."/>
            <person name="Rogers Y.H."/>
            <person name="Rohde C."/>
            <person name="Rozas J."/>
            <person name="Rubenfield M.J."/>
            <person name="Ruiz A."/>
            <person name="Russo S."/>
            <person name="Salzberg S.L."/>
            <person name="Sanchez-Gracia A."/>
            <person name="Saranga D.J."/>
            <person name="Sato H."/>
            <person name="Schaeffer S.W."/>
            <person name="Schatz M.C."/>
            <person name="Schlenke T."/>
            <person name="Schwartz R."/>
            <person name="Segarra C."/>
            <person name="Singh R.S."/>
            <person name="Sirot L."/>
            <person name="Sirota M."/>
            <person name="Sisneros N.B."/>
            <person name="Smith C.D."/>
            <person name="Smith T.F."/>
            <person name="Spieth J."/>
            <person name="Stage D.E."/>
            <person name="Stark A."/>
            <person name="Stephan W."/>
            <person name="Strausberg R.L."/>
            <person name="Strempel S."/>
            <person name="Sturgill D."/>
            <person name="Sutton G."/>
            <person name="Sutton G.G."/>
            <person name="Tao W."/>
            <person name="Teichmann S."/>
            <person name="Tobari Y.N."/>
            <person name="Tomimura Y."/>
            <person name="Tsolas J.M."/>
            <person name="Valente V.L."/>
            <person name="Venter E."/>
            <person name="Venter J.C."/>
            <person name="Vicario S."/>
            <person name="Vieira F.G."/>
            <person name="Vilella A.J."/>
            <person name="Villasante A."/>
            <person name="Walenz B."/>
            <person name="Wang J."/>
            <person name="Wasserman M."/>
            <person name="Watts T."/>
            <person name="Wilson D."/>
            <person name="Wilson R.K."/>
            <person name="Wing R.A."/>
            <person name="Wolfner M.F."/>
            <person name="Wong A."/>
            <person name="Wong G.K."/>
            <person name="Wu C.I."/>
            <person name="Wu G."/>
            <person name="Yamamoto D."/>
            <person name="Yang H.P."/>
            <person name="Yang S.P."/>
            <person name="Yorke J.A."/>
            <person name="Yoshida K."/>
            <person name="Zdobnov E."/>
            <person name="Zhang P."/>
            <person name="Zhang Y."/>
            <person name="Zimin A.V."/>
            <person name="Baldwin J."/>
            <person name="Abdouelleil A."/>
            <person name="Abdulkadir J."/>
            <person name="Abebe A."/>
            <person name="Abera B."/>
            <person name="Abreu J."/>
            <person name="Acer S.C."/>
            <person name="Aftuck L."/>
            <person name="Alexander A."/>
            <person name="An P."/>
            <person name="Anderson E."/>
            <person name="Anderson S."/>
            <person name="Arachi H."/>
            <person name="Azer M."/>
            <person name="Bachantsang P."/>
            <person name="Barry A."/>
            <person name="Bayul T."/>
            <person name="Berlin A."/>
            <person name="Bessette D."/>
            <person name="Bloom T."/>
            <person name="Blye J."/>
            <person name="Boguslavskiy L."/>
            <person name="Bonnet C."/>
            <person name="Boukhgalter B."/>
            <person name="Bourzgui I."/>
            <person name="Brown A."/>
            <person name="Cahill P."/>
            <person name="Channer S."/>
            <person name="Cheshatsang Y."/>
            <person name="Chuda L."/>
            <person name="Citroen M."/>
            <person name="Collymore A."/>
            <person name="Cooke P."/>
            <person name="Costello M."/>
            <person name="D'Aco K."/>
            <person name="Daza R."/>
            <person name="De Haan G."/>
            <person name="DeGray S."/>
            <person name="DeMaso C."/>
            <person name="Dhargay N."/>
            <person name="Dooley K."/>
            <person name="Dooley E."/>
            <person name="Doricent M."/>
            <person name="Dorje P."/>
            <person name="Dorjee K."/>
            <person name="Dupes A."/>
            <person name="Elong R."/>
            <person name="Falk J."/>
            <person name="Farina A."/>
            <person name="Faro S."/>
            <person name="Ferguson D."/>
            <person name="Fisher S."/>
            <person name="Foley C.D."/>
            <person name="Franke A."/>
            <person name="Friedrich D."/>
            <person name="Gadbois L."/>
            <person name="Gearin G."/>
            <person name="Gearin C.R."/>
            <person name="Giannoukos G."/>
            <person name="Goode T."/>
            <person name="Graham J."/>
            <person name="Grandbois E."/>
            <person name="Grewal S."/>
            <person name="Gyaltsen K."/>
            <person name="Hafez N."/>
            <person name="Hagos B."/>
            <person name="Hall J."/>
            <person name="Henson C."/>
            <person name="Hollinger A."/>
            <person name="Honan T."/>
            <person name="Huard M.D."/>
            <person name="Hughes L."/>
            <person name="Hurhula B."/>
            <person name="Husby M.E."/>
            <person name="Kamat A."/>
            <person name="Kanga B."/>
            <person name="Kashin S."/>
            <person name="Khazanovich D."/>
            <person name="Kisner P."/>
            <person name="Lance K."/>
            <person name="Lara M."/>
            <person name="Lee W."/>
            <person name="Lennon N."/>
            <person name="Letendre F."/>
            <person name="LeVine R."/>
            <person name="Lipovsky A."/>
            <person name="Liu X."/>
            <person name="Liu J."/>
            <person name="Liu S."/>
            <person name="Lokyitsang T."/>
            <person name="Lokyitsang Y."/>
            <person name="Lubonja R."/>
            <person name="Lui A."/>
            <person name="MacDonald P."/>
            <person name="Magnisalis V."/>
            <person name="Maru K."/>
            <person name="Matthews C."/>
            <person name="McCusker W."/>
            <person name="McDonough S."/>
            <person name="Mehta T."/>
            <person name="Meldrim J."/>
            <person name="Meneus L."/>
            <person name="Mihai O."/>
            <person name="Mihalev A."/>
            <person name="Mihova T."/>
            <person name="Mittelman R."/>
            <person name="Mlenga V."/>
            <person name="Montmayeur A."/>
            <person name="Mulrain L."/>
            <person name="Navidi A."/>
            <person name="Naylor J."/>
            <person name="Negash T."/>
            <person name="Nguyen T."/>
            <person name="Nguyen N."/>
            <person name="Nicol R."/>
            <person name="Norbu C."/>
            <person name="Norbu N."/>
            <person name="Novod N."/>
            <person name="O'Neill B."/>
            <person name="Osman S."/>
            <person name="Markiewicz E."/>
            <person name="Oyono O.L."/>
            <person name="Patti C."/>
            <person name="Phunkhang P."/>
            <person name="Pierre F."/>
            <person name="Priest M."/>
            <person name="Raghuraman S."/>
            <person name="Rege F."/>
            <person name="Reyes R."/>
            <person name="Rise C."/>
            <person name="Rogov P."/>
            <person name="Ross K."/>
            <person name="Ryan E."/>
            <person name="Settipalli S."/>
            <person name="Shea T."/>
            <person name="Sherpa N."/>
            <person name="Shi L."/>
            <person name="Shih D."/>
            <person name="Sparrow T."/>
            <person name="Spaulding J."/>
            <person name="Stalker J."/>
            <person name="Stange-Thomann N."/>
            <person name="Stavropoulos S."/>
            <person name="Stone C."/>
            <person name="Strader C."/>
            <person name="Tesfaye S."/>
            <person name="Thomson T."/>
            <person name="Thoulutsang Y."/>
            <person name="Thoulutsang D."/>
            <person name="Topham K."/>
            <person name="Topping I."/>
            <person name="Tsamla T."/>
            <person name="Vassiliev H."/>
            <person name="Vo A."/>
            <person name="Wangchuk T."/>
            <person name="Wangdi T."/>
            <person name="Weiand M."/>
            <person name="Wilkinson J."/>
            <person name="Wilson A."/>
            <person name="Yadav S."/>
            <person name="Young G."/>
            <person name="Yu Q."/>
            <person name="Zembek L."/>
            <person name="Zhong D."/>
            <person name="Zimmer A."/>
            <person name="Zwirko Z."/>
            <person name="Jaffe D.B."/>
            <person name="Alvarez P."/>
            <person name="Brockman W."/>
            <person name="Butler J."/>
            <person name="Chin C."/>
            <person name="Gnerre S."/>
            <person name="Grabherr M."/>
            <person name="Kleber M."/>
            <person name="Mauceli E."/>
            <person name="MacCallum I."/>
        </authorList>
    </citation>
    <scope>NUCLEOTIDE SEQUENCE [LARGE SCALE GENOMIC DNA]</scope>
    <source>
        <strain evidence="3">Rob3c / Tucson 14021-0248.25</strain>
    </source>
</reference>
<gene>
    <name evidence="2" type="primary">Dsec\GM23949</name>
    <name evidence="2" type="ORF">Dsec_GM23949</name>
</gene>
<evidence type="ECO:0000313" key="2">
    <source>
        <dbReference type="EMBL" id="EDW42601.1"/>
    </source>
</evidence>
<sequence length="101" mass="11071">MQDADAEKEEESEASMDSSMTKDPELCALEFCMSRQPPQIVKGYTRSHHHHHHINLPNCPDPCTKLPATRAGQVPLLALIKCGDNKEKSLSGDKAGHDAGH</sequence>